<dbReference type="GO" id="GO:0005506">
    <property type="term" value="F:iron ion binding"/>
    <property type="evidence" value="ECO:0007669"/>
    <property type="project" value="InterPro"/>
</dbReference>
<gene>
    <name evidence="2" type="primary">sufU</name>
    <name evidence="2" type="ORF">SALLE_v1c06490</name>
</gene>
<name>A0A345Z3Z0_9MOLU</name>
<dbReference type="Pfam" id="PF01592">
    <property type="entry name" value="NifU_N"/>
    <property type="match status" value="1"/>
</dbReference>
<dbReference type="AlphaFoldDB" id="A0A345Z3Z0"/>
<dbReference type="SUPFAM" id="SSF82649">
    <property type="entry name" value="SufE/NifU"/>
    <property type="match status" value="1"/>
</dbReference>
<dbReference type="RefSeq" id="WP_115558222.1">
    <property type="nucleotide sequence ID" value="NZ_CP031376.1"/>
</dbReference>
<keyword evidence="3" id="KW-1185">Reference proteome</keyword>
<dbReference type="KEGG" id="salx:SALLE_v1c06490"/>
<evidence type="ECO:0000313" key="3">
    <source>
        <dbReference type="Proteomes" id="UP000254792"/>
    </source>
</evidence>
<accession>A0A345Z3Z0</accession>
<protein>
    <submittedName>
        <fullName evidence="2">FeS assembly protein</fullName>
    </submittedName>
</protein>
<organism evidence="2 3">
    <name type="scientific">Spiroplasma alleghenense</name>
    <dbReference type="NCBI Taxonomy" id="216931"/>
    <lineage>
        <taxon>Bacteria</taxon>
        <taxon>Bacillati</taxon>
        <taxon>Mycoplasmatota</taxon>
        <taxon>Mollicutes</taxon>
        <taxon>Entomoplasmatales</taxon>
        <taxon>Spiroplasmataceae</taxon>
        <taxon>Spiroplasma</taxon>
    </lineage>
</organism>
<dbReference type="EMBL" id="CP031376">
    <property type="protein sequence ID" value="AXK51319.1"/>
    <property type="molecule type" value="Genomic_DNA"/>
</dbReference>
<dbReference type="GO" id="GO:0051536">
    <property type="term" value="F:iron-sulfur cluster binding"/>
    <property type="evidence" value="ECO:0007669"/>
    <property type="project" value="InterPro"/>
</dbReference>
<reference evidence="2 3" key="1">
    <citation type="submission" date="2018-07" db="EMBL/GenBank/DDBJ databases">
        <title>Complete genome sequence of Spiroplasma alleghenense PLHS-1 (ATCC 51752).</title>
        <authorList>
            <person name="Chou L."/>
            <person name="Lee T.-Y."/>
            <person name="Tsai Y.-M."/>
            <person name="Kuo C.-H."/>
        </authorList>
    </citation>
    <scope>NUCLEOTIDE SEQUENCE [LARGE SCALE GENOMIC DNA]</scope>
    <source>
        <strain evidence="2 3">PLHS-1</strain>
    </source>
</reference>
<dbReference type="CDD" id="cd06664">
    <property type="entry name" value="IscU_like"/>
    <property type="match status" value="1"/>
</dbReference>
<evidence type="ECO:0000259" key="1">
    <source>
        <dbReference type="Pfam" id="PF01592"/>
    </source>
</evidence>
<sequence>MLDKNDKFMLRQIIMQHFVEANNKGLSDNLNSIRELQKSQSCSDEITIEMYFENDRIKFAKWDGSSCAISSASTDILADQLENKTYQEGLEILTNFHNLIKNEKYDEEQLGELIAFINVAQQGNRIPCALLGANGFKNMIVKKMEENNETTKTN</sequence>
<dbReference type="Gene3D" id="3.90.1010.10">
    <property type="match status" value="1"/>
</dbReference>
<dbReference type="Proteomes" id="UP000254792">
    <property type="component" value="Chromosome"/>
</dbReference>
<dbReference type="GO" id="GO:0016226">
    <property type="term" value="P:iron-sulfur cluster assembly"/>
    <property type="evidence" value="ECO:0007669"/>
    <property type="project" value="InterPro"/>
</dbReference>
<proteinExistence type="predicted"/>
<dbReference type="OrthoDB" id="9804157at2"/>
<evidence type="ECO:0000313" key="2">
    <source>
        <dbReference type="EMBL" id="AXK51319.1"/>
    </source>
</evidence>
<dbReference type="InterPro" id="IPR002871">
    <property type="entry name" value="NIF_FeS_clus_asmbl_NifU_N"/>
</dbReference>
<feature type="domain" description="NIF system FeS cluster assembly NifU N-terminal" evidence="1">
    <location>
        <begin position="12"/>
        <end position="121"/>
    </location>
</feature>